<evidence type="ECO:0000256" key="1">
    <source>
        <dbReference type="ARBA" id="ARBA00004127"/>
    </source>
</evidence>
<evidence type="ECO:0000256" key="8">
    <source>
        <dbReference type="ARBA" id="ARBA00023027"/>
    </source>
</evidence>
<evidence type="ECO:0000256" key="6">
    <source>
        <dbReference type="ARBA" id="ARBA00022967"/>
    </source>
</evidence>
<comment type="catalytic activity">
    <reaction evidence="14">
        <text>a ubiquinone + n Na(+)(in) + NADH + H(+) = a ubiquinol + n Na(+)(out) + NAD(+)</text>
        <dbReference type="Rhea" id="RHEA:47748"/>
        <dbReference type="Rhea" id="RHEA-COMP:9565"/>
        <dbReference type="Rhea" id="RHEA-COMP:9566"/>
        <dbReference type="ChEBI" id="CHEBI:15378"/>
        <dbReference type="ChEBI" id="CHEBI:16389"/>
        <dbReference type="ChEBI" id="CHEBI:17976"/>
        <dbReference type="ChEBI" id="CHEBI:29101"/>
        <dbReference type="ChEBI" id="CHEBI:57540"/>
        <dbReference type="ChEBI" id="CHEBI:57945"/>
        <dbReference type="EC" id="7.2.1.1"/>
    </reaction>
</comment>
<gene>
    <name evidence="14" type="primary">nqrD</name>
    <name evidence="15" type="ORF">OE749_02745</name>
</gene>
<keyword evidence="13 14" id="KW-0739">Sodium transport</keyword>
<evidence type="ECO:0000256" key="3">
    <source>
        <dbReference type="ARBA" id="ARBA00022475"/>
    </source>
</evidence>
<comment type="subcellular location">
    <subcellularLocation>
        <location evidence="14">Cell membrane</location>
        <topology evidence="14">Multi-pass membrane protein</topology>
    </subcellularLocation>
    <subcellularLocation>
        <location evidence="1">Endomembrane system</location>
        <topology evidence="1">Multi-pass membrane protein</topology>
    </subcellularLocation>
</comment>
<dbReference type="EC" id="7.2.1.1" evidence="14"/>
<keyword evidence="11 14" id="KW-0830">Ubiquinone</keyword>
<keyword evidence="8 14" id="KW-0520">NAD</keyword>
<evidence type="ECO:0000256" key="10">
    <source>
        <dbReference type="ARBA" id="ARBA00023065"/>
    </source>
</evidence>
<feature type="transmembrane region" description="Helical" evidence="14">
    <location>
        <begin position="178"/>
        <end position="198"/>
    </location>
</feature>
<evidence type="ECO:0000256" key="2">
    <source>
        <dbReference type="ARBA" id="ARBA00022448"/>
    </source>
</evidence>
<dbReference type="Pfam" id="PF02508">
    <property type="entry name" value="Rnf-Nqr"/>
    <property type="match status" value="1"/>
</dbReference>
<evidence type="ECO:0000256" key="11">
    <source>
        <dbReference type="ARBA" id="ARBA00023075"/>
    </source>
</evidence>
<dbReference type="EMBL" id="JAOWKX010000001">
    <property type="protein sequence ID" value="MCV2883617.1"/>
    <property type="molecule type" value="Genomic_DNA"/>
</dbReference>
<name>A0ABT3A4K0_9ALTE</name>
<dbReference type="RefSeq" id="WP_263710813.1">
    <property type="nucleotide sequence ID" value="NZ_JAOWKX010000001.1"/>
</dbReference>
<protein>
    <recommendedName>
        <fullName evidence="14">Na(+)-translocating NADH-quinone reductase subunit D</fullName>
        <shortName evidence="14">Na(+)-NQR subunit D</shortName>
        <shortName evidence="14">Na(+)-translocating NQR subunit D</shortName>
        <ecNumber evidence="14">7.2.1.1</ecNumber>
    </recommendedName>
    <alternativeName>
        <fullName evidence="14">NQR complex subunit D</fullName>
    </alternativeName>
    <alternativeName>
        <fullName evidence="14">NQR-1 subunit D</fullName>
    </alternativeName>
</protein>
<proteinExistence type="inferred from homology"/>
<evidence type="ECO:0000313" key="16">
    <source>
        <dbReference type="Proteomes" id="UP001652504"/>
    </source>
</evidence>
<dbReference type="PANTHER" id="PTHR30586">
    <property type="entry name" value="ELECTRON TRANSPORT COMPLEX PROTEIN RNFE"/>
    <property type="match status" value="1"/>
</dbReference>
<comment type="caution">
    <text evidence="15">The sequence shown here is derived from an EMBL/GenBank/DDBJ whole genome shotgun (WGS) entry which is preliminary data.</text>
</comment>
<evidence type="ECO:0000256" key="4">
    <source>
        <dbReference type="ARBA" id="ARBA00022519"/>
    </source>
</evidence>
<keyword evidence="10 14" id="KW-0406">Ion transport</keyword>
<dbReference type="NCBIfam" id="TIGR01939">
    <property type="entry name" value="nqrD"/>
    <property type="match status" value="1"/>
</dbReference>
<keyword evidence="5 14" id="KW-0812">Transmembrane</keyword>
<dbReference type="PIRSF" id="PIRSF006102">
    <property type="entry name" value="NQR_DE"/>
    <property type="match status" value="1"/>
</dbReference>
<keyword evidence="4" id="KW-0997">Cell inner membrane</keyword>
<keyword evidence="16" id="KW-1185">Reference proteome</keyword>
<dbReference type="InterPro" id="IPR003667">
    <property type="entry name" value="NqrDE/RnfAE"/>
</dbReference>
<dbReference type="NCBIfam" id="NF006777">
    <property type="entry name" value="PRK09292.1"/>
    <property type="match status" value="1"/>
</dbReference>
<keyword evidence="7 14" id="KW-1133">Transmembrane helix</keyword>
<keyword evidence="3 14" id="KW-1003">Cell membrane</keyword>
<dbReference type="HAMAP" id="MF_00428">
    <property type="entry name" value="NqrD"/>
    <property type="match status" value="1"/>
</dbReference>
<evidence type="ECO:0000256" key="14">
    <source>
        <dbReference type="HAMAP-Rule" id="MF_00428"/>
    </source>
</evidence>
<evidence type="ECO:0000256" key="5">
    <source>
        <dbReference type="ARBA" id="ARBA00022692"/>
    </source>
</evidence>
<evidence type="ECO:0000256" key="12">
    <source>
        <dbReference type="ARBA" id="ARBA00023136"/>
    </source>
</evidence>
<feature type="transmembrane region" description="Helical" evidence="14">
    <location>
        <begin position="68"/>
        <end position="89"/>
    </location>
</feature>
<feature type="transmembrane region" description="Helical" evidence="14">
    <location>
        <begin position="41"/>
        <end position="62"/>
    </location>
</feature>
<accession>A0ABT3A4K0</accession>
<evidence type="ECO:0000256" key="9">
    <source>
        <dbReference type="ARBA" id="ARBA00023053"/>
    </source>
</evidence>
<dbReference type="PANTHER" id="PTHR30586:SF1">
    <property type="entry name" value="NA(+)-TRANSLOCATING NADH-QUINONE REDUCTASE SUBUNIT D"/>
    <property type="match status" value="1"/>
</dbReference>
<dbReference type="InterPro" id="IPR011292">
    <property type="entry name" value="NqrD"/>
</dbReference>
<organism evidence="15 16">
    <name type="scientific">Fluctibacter corallii</name>
    <dbReference type="NCBI Taxonomy" id="2984329"/>
    <lineage>
        <taxon>Bacteria</taxon>
        <taxon>Pseudomonadati</taxon>
        <taxon>Pseudomonadota</taxon>
        <taxon>Gammaproteobacteria</taxon>
        <taxon>Alteromonadales</taxon>
        <taxon>Alteromonadaceae</taxon>
        <taxon>Fluctibacter</taxon>
    </lineage>
</organism>
<keyword evidence="2 14" id="KW-0813">Transport</keyword>
<evidence type="ECO:0000256" key="7">
    <source>
        <dbReference type="ARBA" id="ARBA00022989"/>
    </source>
</evidence>
<comment type="subunit">
    <text evidence="14">Composed of six subunits; NqrA, NqrB, NqrC, NqrD, NqrE and NqrF.</text>
</comment>
<comment type="similarity">
    <text evidence="14">Belongs to the NqrDE/RnfAE family.</text>
</comment>
<sequence>MADTKEMKKVLFGPVLDNNPIALQVLGICSALAITTKLETALVMSLALTSVVAFSNLFISMIRNHIPSSVRIIIQMTIIASLVIVVDQILKAFSYQIAKELSVFVGLIITNCIVMGRAEAYAMKSPPFMSFLDGIGNGLGYSFILIVIGTIKELAGFGTILGFEILPLIQNGGWYQGNGLLILPFSSFFLIGGMIWFIRTIRPEQVEPKE</sequence>
<evidence type="ECO:0000256" key="13">
    <source>
        <dbReference type="ARBA" id="ARBA00023201"/>
    </source>
</evidence>
<dbReference type="Proteomes" id="UP001652504">
    <property type="component" value="Unassembled WGS sequence"/>
</dbReference>
<reference evidence="15 16" key="1">
    <citation type="submission" date="2022-10" db="EMBL/GenBank/DDBJ databases">
        <title>Aestuariibacter sp. AA17 isolated from Montipora capitata coral fragment.</title>
        <authorList>
            <person name="Emsley S.A."/>
            <person name="Pfannmuller K.M."/>
            <person name="Loughran R.M."/>
            <person name="Shlafstein M."/>
            <person name="Papke E."/>
            <person name="Saw J.H."/>
            <person name="Ushijima B."/>
            <person name="Videau P."/>
        </authorList>
    </citation>
    <scope>NUCLEOTIDE SEQUENCE [LARGE SCALE GENOMIC DNA]</scope>
    <source>
        <strain evidence="15 16">AA17</strain>
    </source>
</reference>
<feature type="transmembrane region" description="Helical" evidence="14">
    <location>
        <begin position="138"/>
        <end position="166"/>
    </location>
</feature>
<keyword evidence="6 14" id="KW-1278">Translocase</keyword>
<evidence type="ECO:0000313" key="15">
    <source>
        <dbReference type="EMBL" id="MCV2883617.1"/>
    </source>
</evidence>
<keyword evidence="9 14" id="KW-0915">Sodium</keyword>
<feature type="transmembrane region" description="Helical" evidence="14">
    <location>
        <begin position="101"/>
        <end position="118"/>
    </location>
</feature>
<comment type="function">
    <text evidence="14">NQR complex catalyzes the reduction of ubiquinone-1 to ubiquinol by two successive reactions, coupled with the transport of Na(+) ions from the cytoplasm to the periplasm. NqrA to NqrE are probably involved in the second step, the conversion of ubisemiquinone to ubiquinol.</text>
</comment>
<keyword evidence="12 14" id="KW-0472">Membrane</keyword>